<organism evidence="1 2">
    <name type="scientific">Trichonephila clavata</name>
    <name type="common">Joro spider</name>
    <name type="synonym">Nephila clavata</name>
    <dbReference type="NCBI Taxonomy" id="2740835"/>
    <lineage>
        <taxon>Eukaryota</taxon>
        <taxon>Metazoa</taxon>
        <taxon>Ecdysozoa</taxon>
        <taxon>Arthropoda</taxon>
        <taxon>Chelicerata</taxon>
        <taxon>Arachnida</taxon>
        <taxon>Araneae</taxon>
        <taxon>Araneomorphae</taxon>
        <taxon>Entelegynae</taxon>
        <taxon>Araneoidea</taxon>
        <taxon>Nephilidae</taxon>
        <taxon>Trichonephila</taxon>
    </lineage>
</organism>
<sequence>MSSFGTVTIAERSSRPRHDLAELIALEHGWGLRVEPITRSQRGDLGPVLSSGQFDVAISINKARWTSDISRDGFLFSFSCLPTLARSYK</sequence>
<reference evidence="1" key="1">
    <citation type="submission" date="2020-07" db="EMBL/GenBank/DDBJ databases">
        <title>Multicomponent nature underlies the extraordinary mechanical properties of spider dragline silk.</title>
        <authorList>
            <person name="Kono N."/>
            <person name="Nakamura H."/>
            <person name="Mori M."/>
            <person name="Yoshida Y."/>
            <person name="Ohtoshi R."/>
            <person name="Malay A.D."/>
            <person name="Moran D.A.P."/>
            <person name="Tomita M."/>
            <person name="Numata K."/>
            <person name="Arakawa K."/>
        </authorList>
    </citation>
    <scope>NUCLEOTIDE SEQUENCE</scope>
</reference>
<evidence type="ECO:0000313" key="1">
    <source>
        <dbReference type="EMBL" id="GFQ64378.1"/>
    </source>
</evidence>
<accession>A0A8X6FPS4</accession>
<gene>
    <name evidence="1" type="ORF">TNCT_293821</name>
</gene>
<name>A0A8X6FPS4_TRICU</name>
<protein>
    <submittedName>
        <fullName evidence="1">Uncharacterized protein</fullName>
    </submittedName>
</protein>
<comment type="caution">
    <text evidence="1">The sequence shown here is derived from an EMBL/GenBank/DDBJ whole genome shotgun (WGS) entry which is preliminary data.</text>
</comment>
<keyword evidence="2" id="KW-1185">Reference proteome</keyword>
<dbReference type="Proteomes" id="UP000887116">
    <property type="component" value="Unassembled WGS sequence"/>
</dbReference>
<dbReference type="AlphaFoldDB" id="A0A8X6FPS4"/>
<dbReference type="EMBL" id="BMAO01000091">
    <property type="protein sequence ID" value="GFQ64378.1"/>
    <property type="molecule type" value="Genomic_DNA"/>
</dbReference>
<evidence type="ECO:0000313" key="2">
    <source>
        <dbReference type="Proteomes" id="UP000887116"/>
    </source>
</evidence>
<proteinExistence type="predicted"/>